<keyword evidence="1" id="KW-1133">Transmembrane helix</keyword>
<gene>
    <name evidence="2" type="ORF">SAMN05444170_7050</name>
</gene>
<accession>A0A1M7UW69</accession>
<keyword evidence="1" id="KW-0812">Transmembrane</keyword>
<feature type="transmembrane region" description="Helical" evidence="1">
    <location>
        <begin position="32"/>
        <end position="50"/>
    </location>
</feature>
<dbReference type="OrthoDB" id="516817at2"/>
<keyword evidence="3" id="KW-1185">Reference proteome</keyword>
<sequence length="304" mass="32624">MQRRQTDYSRQDTIEKTNEAIRMTDRRSARRTFTLPALVSLSIASSILWTPARADTLKVMAAGSLRAAMTDLLQRFPRQSDEVDTPEFGASGLMRQKIEGGAAVDVFASADLEQPHKLAAGHPERLVILFARNSLCALARPGLALNETSFLDRLLDPAVRIATSTPGSDPLGTYSWEVFARADAVRPGARATLEAKAKKLVGGGEKTPPLVPGKGAIEGIFLSDQADVMLIYCSAVSAVQKEVPSLTSVKLPPTLSVEPADGLIIINSKPVALRFVAFVMSEEGQATLQKHGLEPIASVGPRNP</sequence>
<evidence type="ECO:0000256" key="1">
    <source>
        <dbReference type="SAM" id="Phobius"/>
    </source>
</evidence>
<dbReference type="InterPro" id="IPR050682">
    <property type="entry name" value="ModA/WtpA"/>
</dbReference>
<protein>
    <submittedName>
        <fullName evidence="2">Molybdenum ABC transporter, molybdate-binding protein</fullName>
    </submittedName>
</protein>
<proteinExistence type="predicted"/>
<dbReference type="RefSeq" id="WP_083587885.1">
    <property type="nucleotide sequence ID" value="NZ_LT670849.1"/>
</dbReference>
<dbReference type="PANTHER" id="PTHR30632:SF0">
    <property type="entry name" value="SULFATE-BINDING PROTEIN"/>
    <property type="match status" value="1"/>
</dbReference>
<dbReference type="Gene3D" id="3.40.190.10">
    <property type="entry name" value="Periplasmic binding protein-like II"/>
    <property type="match status" value="2"/>
</dbReference>
<dbReference type="AlphaFoldDB" id="A0A1M7UW69"/>
<dbReference type="GO" id="GO:0015689">
    <property type="term" value="P:molybdate ion transport"/>
    <property type="evidence" value="ECO:0007669"/>
    <property type="project" value="TreeGrafter"/>
</dbReference>
<dbReference type="GO" id="GO:0030973">
    <property type="term" value="F:molybdate ion binding"/>
    <property type="evidence" value="ECO:0007669"/>
    <property type="project" value="TreeGrafter"/>
</dbReference>
<evidence type="ECO:0000313" key="3">
    <source>
        <dbReference type="Proteomes" id="UP000184096"/>
    </source>
</evidence>
<dbReference type="PANTHER" id="PTHR30632">
    <property type="entry name" value="MOLYBDATE-BINDING PERIPLASMIC PROTEIN"/>
    <property type="match status" value="1"/>
</dbReference>
<dbReference type="Pfam" id="PF13531">
    <property type="entry name" value="SBP_bac_11"/>
    <property type="match status" value="1"/>
</dbReference>
<keyword evidence="1" id="KW-0472">Membrane</keyword>
<name>A0A1M7UW69_9BRAD</name>
<dbReference type="Proteomes" id="UP000184096">
    <property type="component" value="Chromosome I"/>
</dbReference>
<reference evidence="3" key="1">
    <citation type="submission" date="2016-11" db="EMBL/GenBank/DDBJ databases">
        <authorList>
            <person name="Varghese N."/>
            <person name="Submissions S."/>
        </authorList>
    </citation>
    <scope>NUCLEOTIDE SEQUENCE [LARGE SCALE GENOMIC DNA]</scope>
    <source>
        <strain evidence="3">GAS401</strain>
    </source>
</reference>
<organism evidence="2 3">
    <name type="scientific">Bradyrhizobium erythrophlei</name>
    <dbReference type="NCBI Taxonomy" id="1437360"/>
    <lineage>
        <taxon>Bacteria</taxon>
        <taxon>Pseudomonadati</taxon>
        <taxon>Pseudomonadota</taxon>
        <taxon>Alphaproteobacteria</taxon>
        <taxon>Hyphomicrobiales</taxon>
        <taxon>Nitrobacteraceae</taxon>
        <taxon>Bradyrhizobium</taxon>
    </lineage>
</organism>
<dbReference type="SUPFAM" id="SSF53850">
    <property type="entry name" value="Periplasmic binding protein-like II"/>
    <property type="match status" value="1"/>
</dbReference>
<evidence type="ECO:0000313" key="2">
    <source>
        <dbReference type="EMBL" id="SHN87185.1"/>
    </source>
</evidence>
<dbReference type="EMBL" id="LT670849">
    <property type="protein sequence ID" value="SHN87185.1"/>
    <property type="molecule type" value="Genomic_DNA"/>
</dbReference>